<sequence>MTRPSVPTNFHLCLFFETDFHIFFAYVARVKFFLSLIYRAYNAILAEKISFGTQVVLNPWHNHECFLKSFLDELYERSCHPYLKFLAPLV</sequence>
<accession>A0A5S9IJ28</accession>
<feature type="transmembrane region" description="Helical" evidence="1">
    <location>
        <begin position="20"/>
        <end position="41"/>
    </location>
</feature>
<reference evidence="2 3" key="1">
    <citation type="submission" date="2019-08" db="EMBL/GenBank/DDBJ databases">
        <title>Complete genome sequence of Candidatus Uab amorphum.</title>
        <authorList>
            <person name="Shiratori T."/>
            <person name="Suzuki S."/>
            <person name="Kakizawa Y."/>
            <person name="Ishida K."/>
        </authorList>
    </citation>
    <scope>NUCLEOTIDE SEQUENCE [LARGE SCALE GENOMIC DNA]</scope>
    <source>
        <strain evidence="2 3">SRT547</strain>
    </source>
</reference>
<dbReference type="Proteomes" id="UP000326354">
    <property type="component" value="Chromosome"/>
</dbReference>
<organism evidence="2 3">
    <name type="scientific">Uabimicrobium amorphum</name>
    <dbReference type="NCBI Taxonomy" id="2596890"/>
    <lineage>
        <taxon>Bacteria</taxon>
        <taxon>Pseudomonadati</taxon>
        <taxon>Planctomycetota</taxon>
        <taxon>Candidatus Uabimicrobiia</taxon>
        <taxon>Candidatus Uabimicrobiales</taxon>
        <taxon>Candidatus Uabimicrobiaceae</taxon>
        <taxon>Candidatus Uabimicrobium</taxon>
    </lineage>
</organism>
<evidence type="ECO:0000313" key="2">
    <source>
        <dbReference type="EMBL" id="BBM82450.1"/>
    </source>
</evidence>
<evidence type="ECO:0000313" key="3">
    <source>
        <dbReference type="Proteomes" id="UP000326354"/>
    </source>
</evidence>
<keyword evidence="1" id="KW-1133">Transmembrane helix</keyword>
<keyword evidence="1" id="KW-0812">Transmembrane</keyword>
<proteinExistence type="predicted"/>
<name>A0A5S9IJ28_UABAM</name>
<keyword evidence="1" id="KW-0472">Membrane</keyword>
<dbReference type="EMBL" id="AP019860">
    <property type="protein sequence ID" value="BBM82450.1"/>
    <property type="molecule type" value="Genomic_DNA"/>
</dbReference>
<gene>
    <name evidence="2" type="ORF">UABAM_00793</name>
</gene>
<keyword evidence="3" id="KW-1185">Reference proteome</keyword>
<dbReference type="AlphaFoldDB" id="A0A5S9IJ28"/>
<evidence type="ECO:0000256" key="1">
    <source>
        <dbReference type="SAM" id="Phobius"/>
    </source>
</evidence>
<dbReference type="KEGG" id="uam:UABAM_00793"/>
<protein>
    <submittedName>
        <fullName evidence="2">Uncharacterized protein</fullName>
    </submittedName>
</protein>